<organism evidence="10 11">
    <name type="scientific">Pichia membranifaciens NRRL Y-2026</name>
    <dbReference type="NCBI Taxonomy" id="763406"/>
    <lineage>
        <taxon>Eukaryota</taxon>
        <taxon>Fungi</taxon>
        <taxon>Dikarya</taxon>
        <taxon>Ascomycota</taxon>
        <taxon>Saccharomycotina</taxon>
        <taxon>Pichiomycetes</taxon>
        <taxon>Pichiales</taxon>
        <taxon>Pichiaceae</taxon>
        <taxon>Pichia</taxon>
    </lineage>
</organism>
<sequence length="507" mass="58313">NDHLKTMITSLGGEVVDDGNLDALALVPSKEKSRTDLAYQYLYQYIHDTFSKKTPLDINKYRVGKSSGQSLNINIGEFPIKPVQDEKLNENGDGIDANPFDFKSNKFTKEEDDFILDLVRRNPHLRSTHTFFARIAQLKPLSEHTGNSIRYRYRKVLAPNLAFVYKIDPKTGKPEIDAATNQPKKIEDIPSLIKSQYTSEEDYALCKHILLYKNGEMVLSGKKKHEVSQIPEAVFQELHKLNPRHSTMSWRDRYRKFAAKFGLRKYIAYYEECQQRDIEPEPMKNMSSRNDRKDYKVDVFGNESEERPSKRDEMKQYDIALADSQLEESNTNTDKKDAAEIMSEHVSPEISESTAAHLGEEGDNDLELVDVKADDGLMDFRQLIDIDPEPLKHRGEIDLSTMISNIRECFRNFGDGNTPYELFKDISDQTGISMLWLNYWFDCSCGMLGTFIQAIINYLKTGDLVMNDVSGFWTEKDDELLKVDPENKDLLHLHGKDSVTKRKAVLF</sequence>
<keyword evidence="5" id="KW-0010">Activator</keyword>
<dbReference type="GO" id="GO:0042162">
    <property type="term" value="F:telomeric DNA binding"/>
    <property type="evidence" value="ECO:0007669"/>
    <property type="project" value="TreeGrafter"/>
</dbReference>
<dbReference type="CDD" id="cd11655">
    <property type="entry name" value="rap1_myb-like"/>
    <property type="match status" value="2"/>
</dbReference>
<proteinExistence type="inferred from homology"/>
<keyword evidence="6" id="KW-0804">Transcription</keyword>
<dbReference type="Pfam" id="PF11626">
    <property type="entry name" value="Rap1_C"/>
    <property type="match status" value="1"/>
</dbReference>
<dbReference type="InterPro" id="IPR038104">
    <property type="entry name" value="Rap1_C_sf"/>
</dbReference>
<dbReference type="Gene3D" id="1.10.10.2170">
    <property type="match status" value="1"/>
</dbReference>
<feature type="non-terminal residue" evidence="10">
    <location>
        <position position="507"/>
    </location>
</feature>
<gene>
    <name evidence="10" type="ORF">PICMEDRAFT_19581</name>
</gene>
<dbReference type="GO" id="GO:0031848">
    <property type="term" value="P:protection from non-homologous end joining at telomere"/>
    <property type="evidence" value="ECO:0007669"/>
    <property type="project" value="TreeGrafter"/>
</dbReference>
<dbReference type="EMBL" id="KV454002">
    <property type="protein sequence ID" value="ODQ48142.1"/>
    <property type="molecule type" value="Genomic_DNA"/>
</dbReference>
<evidence type="ECO:0000256" key="2">
    <source>
        <dbReference type="ARBA" id="ARBA00022454"/>
    </source>
</evidence>
<feature type="domain" description="Myb-like" evidence="9">
    <location>
        <begin position="103"/>
        <end position="159"/>
    </location>
</feature>
<keyword evidence="3 8" id="KW-0779">Telomere</keyword>
<dbReference type="AlphaFoldDB" id="A0A1E3NQ16"/>
<keyword evidence="2 8" id="KW-0158">Chromosome</keyword>
<accession>A0A1E3NQ16</accession>
<dbReference type="PANTHER" id="PTHR16466:SF6">
    <property type="entry name" value="TELOMERIC REPEAT-BINDING FACTOR 2-INTERACTING PROTEIN 1"/>
    <property type="match status" value="1"/>
</dbReference>
<dbReference type="Pfam" id="PF09197">
    <property type="entry name" value="Rap1-DNA-bind"/>
    <property type="match status" value="1"/>
</dbReference>
<keyword evidence="11" id="KW-1185">Reference proteome</keyword>
<evidence type="ECO:0000256" key="6">
    <source>
        <dbReference type="ARBA" id="ARBA00023163"/>
    </source>
</evidence>
<feature type="non-terminal residue" evidence="10">
    <location>
        <position position="1"/>
    </location>
</feature>
<dbReference type="SMART" id="SM00717">
    <property type="entry name" value="SANT"/>
    <property type="match status" value="1"/>
</dbReference>
<dbReference type="PANTHER" id="PTHR16466">
    <property type="entry name" value="TELOMERE REPEAT-BINDING FACTOR 2-INTERACTING PROTEIN 1"/>
    <property type="match status" value="1"/>
</dbReference>
<dbReference type="GeneID" id="30178816"/>
<keyword evidence="4" id="KW-0805">Transcription regulation</keyword>
<dbReference type="Proteomes" id="UP000094455">
    <property type="component" value="Unassembled WGS sequence"/>
</dbReference>
<comment type="similarity">
    <text evidence="1 8">Belongs to the RAP1 family.</text>
</comment>
<name>A0A1E3NQ16_9ASCO</name>
<dbReference type="Gene3D" id="1.10.10.60">
    <property type="entry name" value="Homeodomain-like"/>
    <property type="match status" value="2"/>
</dbReference>
<evidence type="ECO:0000259" key="9">
    <source>
        <dbReference type="SMART" id="SM00717"/>
    </source>
</evidence>
<evidence type="ECO:0000256" key="8">
    <source>
        <dbReference type="RuleBase" id="RU367107"/>
    </source>
</evidence>
<dbReference type="GO" id="GO:0010833">
    <property type="term" value="P:telomere maintenance via telomere lengthening"/>
    <property type="evidence" value="ECO:0007669"/>
    <property type="project" value="UniProtKB-UniRule"/>
</dbReference>
<comment type="subcellular location">
    <subcellularLocation>
        <location evidence="8">Nucleus</location>
    </subcellularLocation>
    <subcellularLocation>
        <location evidence="8">Chromosome</location>
        <location evidence="8">Telomere</location>
    </subcellularLocation>
</comment>
<dbReference type="RefSeq" id="XP_019019255.1">
    <property type="nucleotide sequence ID" value="XM_019162129.1"/>
</dbReference>
<protein>
    <recommendedName>
        <fullName evidence="8">DNA-binding protein RAP1</fullName>
    </recommendedName>
</protein>
<dbReference type="STRING" id="763406.A0A1E3NQ16"/>
<evidence type="ECO:0000256" key="5">
    <source>
        <dbReference type="ARBA" id="ARBA00023159"/>
    </source>
</evidence>
<evidence type="ECO:0000256" key="4">
    <source>
        <dbReference type="ARBA" id="ARBA00023015"/>
    </source>
</evidence>
<dbReference type="GO" id="GO:0070187">
    <property type="term" value="C:shelterin complex"/>
    <property type="evidence" value="ECO:0007669"/>
    <property type="project" value="TreeGrafter"/>
</dbReference>
<comment type="function">
    <text evidence="8">Involved in the regulation of telomere length, clustering and has a specific role in telomere position effect (TPE).</text>
</comment>
<dbReference type="InterPro" id="IPR039595">
    <property type="entry name" value="TE2IP/Rap1"/>
</dbReference>
<evidence type="ECO:0000256" key="7">
    <source>
        <dbReference type="ARBA" id="ARBA00023242"/>
    </source>
</evidence>
<dbReference type="SUPFAM" id="SSF46689">
    <property type="entry name" value="Homeodomain-like"/>
    <property type="match status" value="2"/>
</dbReference>
<evidence type="ECO:0000313" key="10">
    <source>
        <dbReference type="EMBL" id="ODQ48142.1"/>
    </source>
</evidence>
<dbReference type="InterPro" id="IPR009057">
    <property type="entry name" value="Homeodomain-like_sf"/>
</dbReference>
<comment type="subunit">
    <text evidence="8">Homodimer.</text>
</comment>
<reference evidence="10 11" key="1">
    <citation type="journal article" date="2016" name="Proc. Natl. Acad. Sci. U.S.A.">
        <title>Comparative genomics of biotechnologically important yeasts.</title>
        <authorList>
            <person name="Riley R."/>
            <person name="Haridas S."/>
            <person name="Wolfe K.H."/>
            <person name="Lopes M.R."/>
            <person name="Hittinger C.T."/>
            <person name="Goeker M."/>
            <person name="Salamov A.A."/>
            <person name="Wisecaver J.H."/>
            <person name="Long T.M."/>
            <person name="Calvey C.H."/>
            <person name="Aerts A.L."/>
            <person name="Barry K.W."/>
            <person name="Choi C."/>
            <person name="Clum A."/>
            <person name="Coughlan A.Y."/>
            <person name="Deshpande S."/>
            <person name="Douglass A.P."/>
            <person name="Hanson S.J."/>
            <person name="Klenk H.-P."/>
            <person name="LaButti K.M."/>
            <person name="Lapidus A."/>
            <person name="Lindquist E.A."/>
            <person name="Lipzen A.M."/>
            <person name="Meier-Kolthoff J.P."/>
            <person name="Ohm R.A."/>
            <person name="Otillar R.P."/>
            <person name="Pangilinan J.L."/>
            <person name="Peng Y."/>
            <person name="Rokas A."/>
            <person name="Rosa C.A."/>
            <person name="Scheuner C."/>
            <person name="Sibirny A.A."/>
            <person name="Slot J.C."/>
            <person name="Stielow J.B."/>
            <person name="Sun H."/>
            <person name="Kurtzman C.P."/>
            <person name="Blackwell M."/>
            <person name="Grigoriev I.V."/>
            <person name="Jeffries T.W."/>
        </authorList>
    </citation>
    <scope>NUCLEOTIDE SEQUENCE [LARGE SCALE GENOMIC DNA]</scope>
    <source>
        <strain evidence="10 11">NRRL Y-2026</strain>
    </source>
</reference>
<keyword evidence="7 8" id="KW-0539">Nucleus</keyword>
<dbReference type="InterPro" id="IPR021661">
    <property type="entry name" value="Rap1_C"/>
</dbReference>
<evidence type="ECO:0000313" key="11">
    <source>
        <dbReference type="Proteomes" id="UP000094455"/>
    </source>
</evidence>
<evidence type="ECO:0000256" key="1">
    <source>
        <dbReference type="ARBA" id="ARBA00010467"/>
    </source>
</evidence>
<dbReference type="InterPro" id="IPR015280">
    <property type="entry name" value="Rap1_DNA-bd"/>
</dbReference>
<dbReference type="InterPro" id="IPR001005">
    <property type="entry name" value="SANT/Myb"/>
</dbReference>
<evidence type="ECO:0000256" key="3">
    <source>
        <dbReference type="ARBA" id="ARBA00022895"/>
    </source>
</evidence>
<dbReference type="OrthoDB" id="435460at2759"/>